<protein>
    <submittedName>
        <fullName evidence="1">Uncharacterized protein</fullName>
    </submittedName>
</protein>
<evidence type="ECO:0000313" key="1">
    <source>
        <dbReference type="EMBL" id="KAH7924196.1"/>
    </source>
</evidence>
<proteinExistence type="predicted"/>
<gene>
    <name evidence="1" type="ORF">BV22DRAFT_527420</name>
</gene>
<keyword evidence="2" id="KW-1185">Reference proteome</keyword>
<comment type="caution">
    <text evidence="1">The sequence shown here is derived from an EMBL/GenBank/DDBJ whole genome shotgun (WGS) entry which is preliminary data.</text>
</comment>
<evidence type="ECO:0000313" key="2">
    <source>
        <dbReference type="Proteomes" id="UP000790709"/>
    </source>
</evidence>
<name>A0ACB8BG70_9AGAM</name>
<organism evidence="1 2">
    <name type="scientific">Leucogyrophana mollusca</name>
    <dbReference type="NCBI Taxonomy" id="85980"/>
    <lineage>
        <taxon>Eukaryota</taxon>
        <taxon>Fungi</taxon>
        <taxon>Dikarya</taxon>
        <taxon>Basidiomycota</taxon>
        <taxon>Agaricomycotina</taxon>
        <taxon>Agaricomycetes</taxon>
        <taxon>Agaricomycetidae</taxon>
        <taxon>Boletales</taxon>
        <taxon>Boletales incertae sedis</taxon>
        <taxon>Leucogyrophana</taxon>
    </lineage>
</organism>
<reference evidence="1" key="1">
    <citation type="journal article" date="2021" name="New Phytol.">
        <title>Evolutionary innovations through gain and loss of genes in the ectomycorrhizal Boletales.</title>
        <authorList>
            <person name="Wu G."/>
            <person name="Miyauchi S."/>
            <person name="Morin E."/>
            <person name="Kuo A."/>
            <person name="Drula E."/>
            <person name="Varga T."/>
            <person name="Kohler A."/>
            <person name="Feng B."/>
            <person name="Cao Y."/>
            <person name="Lipzen A."/>
            <person name="Daum C."/>
            <person name="Hundley H."/>
            <person name="Pangilinan J."/>
            <person name="Johnson J."/>
            <person name="Barry K."/>
            <person name="LaButti K."/>
            <person name="Ng V."/>
            <person name="Ahrendt S."/>
            <person name="Min B."/>
            <person name="Choi I.G."/>
            <person name="Park H."/>
            <person name="Plett J.M."/>
            <person name="Magnuson J."/>
            <person name="Spatafora J.W."/>
            <person name="Nagy L.G."/>
            <person name="Henrissat B."/>
            <person name="Grigoriev I.V."/>
            <person name="Yang Z.L."/>
            <person name="Xu J."/>
            <person name="Martin F.M."/>
        </authorList>
    </citation>
    <scope>NUCLEOTIDE SEQUENCE</scope>
    <source>
        <strain evidence="1">KUC20120723A-06</strain>
    </source>
</reference>
<dbReference type="EMBL" id="MU266431">
    <property type="protein sequence ID" value="KAH7924196.1"/>
    <property type="molecule type" value="Genomic_DNA"/>
</dbReference>
<dbReference type="Proteomes" id="UP000790709">
    <property type="component" value="Unassembled WGS sequence"/>
</dbReference>
<accession>A0ACB8BG70</accession>
<sequence>MSTLPSSSSSHFKFMRSKNTLVRSSSTLALTNSSTTLAPSLSLSSQSHPYLGPSTLVSHHAATPTNTYRPTPIWPTRSNSPPDSETQAPPTAPNQNRHSATPRALRRMSRISSEQLNQRTGSSGPAESGYLAASSGFDIPEINIIGGASGDYNGSSEHRPTRSAWNAGEGSQTTGSSKGVDTKSDSPVYSYGYGSVGPTYPYLSVYNSDDALQPKAAASSSSELHECDVVSPQPRQSMTSPIFPELATSPEPLVRDDSAEEDECVPIMGGFVRRMATIESLGSREAASLSTRSTSTRRSQTPASQISSLRFATYTPSLSGSSPSRSNSLNNAYTSMTSTSGGSMTNAGRVNERGELLPDARMASPLSYSRYYYMPGNGNGHGLTTPLEEEER</sequence>